<proteinExistence type="predicted"/>
<dbReference type="EMBL" id="BAAADJ010000001">
    <property type="protein sequence ID" value="GAA0313894.1"/>
    <property type="molecule type" value="Genomic_DNA"/>
</dbReference>
<evidence type="ECO:0000313" key="2">
    <source>
        <dbReference type="Proteomes" id="UP001500782"/>
    </source>
</evidence>
<protein>
    <submittedName>
        <fullName evidence="1">Uncharacterized protein</fullName>
    </submittedName>
</protein>
<evidence type="ECO:0000313" key="1">
    <source>
        <dbReference type="EMBL" id="GAA0313894.1"/>
    </source>
</evidence>
<dbReference type="RefSeq" id="WP_343795284.1">
    <property type="nucleotide sequence ID" value="NZ_BAAADJ010000001.1"/>
</dbReference>
<keyword evidence="2" id="KW-1185">Reference proteome</keyword>
<reference evidence="1 2" key="1">
    <citation type="journal article" date="2019" name="Int. J. Syst. Evol. Microbiol.">
        <title>The Global Catalogue of Microorganisms (GCM) 10K type strain sequencing project: providing services to taxonomists for standard genome sequencing and annotation.</title>
        <authorList>
            <consortium name="The Broad Institute Genomics Platform"/>
            <consortium name="The Broad Institute Genome Sequencing Center for Infectious Disease"/>
            <person name="Wu L."/>
            <person name="Ma J."/>
        </authorList>
    </citation>
    <scope>NUCLEOTIDE SEQUENCE [LARGE SCALE GENOMIC DNA]</scope>
    <source>
        <strain evidence="1 2">JCM 9731</strain>
    </source>
</reference>
<gene>
    <name evidence="1" type="ORF">GCM10008967_00500</name>
</gene>
<organism evidence="1 2">
    <name type="scientific">Bacillus carboniphilus</name>
    <dbReference type="NCBI Taxonomy" id="86663"/>
    <lineage>
        <taxon>Bacteria</taxon>
        <taxon>Bacillati</taxon>
        <taxon>Bacillota</taxon>
        <taxon>Bacilli</taxon>
        <taxon>Bacillales</taxon>
        <taxon>Bacillaceae</taxon>
        <taxon>Bacillus</taxon>
    </lineage>
</organism>
<sequence>MDFYKRLNENNPFLHSSGYLNELLKATHDQEDVFEIMTHIERHDADEVYSYAEVLYECHKKLESIERKKKWFQNRNEDIMEIVKDKQEKEEELLLVWHPNLISFQAAKMRRRNS</sequence>
<dbReference type="Proteomes" id="UP001500782">
    <property type="component" value="Unassembled WGS sequence"/>
</dbReference>
<accession>A0ABN0VPB1</accession>
<name>A0ABN0VPB1_9BACI</name>
<comment type="caution">
    <text evidence="1">The sequence shown here is derived from an EMBL/GenBank/DDBJ whole genome shotgun (WGS) entry which is preliminary data.</text>
</comment>